<keyword evidence="3" id="KW-1185">Reference proteome</keyword>
<reference evidence="4" key="1">
    <citation type="submission" date="2025-08" db="UniProtKB">
        <authorList>
            <consortium name="RefSeq"/>
        </authorList>
    </citation>
    <scope>IDENTIFICATION</scope>
    <source>
        <tissue evidence="4">Whole larvae</tissue>
    </source>
</reference>
<feature type="domain" description="MADF" evidence="2">
    <location>
        <begin position="13"/>
        <end position="108"/>
    </location>
</feature>
<protein>
    <submittedName>
        <fullName evidence="4">Uncharacterized protein LOC113519213</fullName>
    </submittedName>
</protein>
<dbReference type="InterPro" id="IPR006578">
    <property type="entry name" value="MADF-dom"/>
</dbReference>
<sequence>MVSYDWNIETTITLISLYKENEFLYDNLHPDYKNRNKRLAALVKFAEIITEKTGKVCVVANIRRKLNSLRSQYMAEKMKVTKSKSEGEDYQPAAYWYPLLQFLNKSTNADSSKSNLDDDSGSSCQDQMTIMKEDPLANYDDDSGTSSQNQTMDTEMPSGTKLKKKTKYMQRNHISDDNKLMQGMGTIRDMSQIAKKRQLTNSNISSFCHFIESELNAILDASDIMYVKRAKREIQQVLFNIWDEVDHVNPSSLWMSYSSSPESGLAPADTVSGGV</sequence>
<gene>
    <name evidence="4" type="primary">LOC113519213</name>
</gene>
<dbReference type="KEGG" id="gmw:113519213"/>
<dbReference type="Pfam" id="PF10545">
    <property type="entry name" value="MADF_DNA_bdg"/>
    <property type="match status" value="1"/>
</dbReference>
<evidence type="ECO:0000313" key="3">
    <source>
        <dbReference type="Proteomes" id="UP001652740"/>
    </source>
</evidence>
<feature type="region of interest" description="Disordered" evidence="1">
    <location>
        <begin position="132"/>
        <end position="166"/>
    </location>
</feature>
<dbReference type="AlphaFoldDB" id="A0A6J1WVT5"/>
<dbReference type="GeneID" id="113519213"/>
<dbReference type="InParanoid" id="A0A6J1WVT5"/>
<dbReference type="PANTHER" id="PTHR21505:SF12">
    <property type="entry name" value="MADF DOMAIN-CONTAINING PROTEIN-RELATED"/>
    <property type="match status" value="1"/>
</dbReference>
<evidence type="ECO:0000259" key="2">
    <source>
        <dbReference type="PROSITE" id="PS51029"/>
    </source>
</evidence>
<evidence type="ECO:0000313" key="4">
    <source>
        <dbReference type="RefSeq" id="XP_026760067.1"/>
    </source>
</evidence>
<proteinExistence type="predicted"/>
<name>A0A6J1WVT5_GALME</name>
<dbReference type="SMART" id="SM00595">
    <property type="entry name" value="MADF"/>
    <property type="match status" value="1"/>
</dbReference>
<accession>A0A6J1WVT5</accession>
<feature type="compositionally biased region" description="Polar residues" evidence="1">
    <location>
        <begin position="144"/>
        <end position="153"/>
    </location>
</feature>
<dbReference type="RefSeq" id="XP_026760067.1">
    <property type="nucleotide sequence ID" value="XM_026904266.3"/>
</dbReference>
<dbReference type="PROSITE" id="PS51029">
    <property type="entry name" value="MADF"/>
    <property type="match status" value="1"/>
</dbReference>
<dbReference type="PANTHER" id="PTHR21505">
    <property type="entry name" value="MADF DOMAIN-CONTAINING PROTEIN-RELATED"/>
    <property type="match status" value="1"/>
</dbReference>
<organism evidence="3 4">
    <name type="scientific">Galleria mellonella</name>
    <name type="common">Greater wax moth</name>
    <dbReference type="NCBI Taxonomy" id="7137"/>
    <lineage>
        <taxon>Eukaryota</taxon>
        <taxon>Metazoa</taxon>
        <taxon>Ecdysozoa</taxon>
        <taxon>Arthropoda</taxon>
        <taxon>Hexapoda</taxon>
        <taxon>Insecta</taxon>
        <taxon>Pterygota</taxon>
        <taxon>Neoptera</taxon>
        <taxon>Endopterygota</taxon>
        <taxon>Lepidoptera</taxon>
        <taxon>Glossata</taxon>
        <taxon>Ditrysia</taxon>
        <taxon>Pyraloidea</taxon>
        <taxon>Pyralidae</taxon>
        <taxon>Galleriinae</taxon>
        <taxon>Galleria</taxon>
    </lineage>
</organism>
<dbReference type="Proteomes" id="UP001652740">
    <property type="component" value="Unplaced"/>
</dbReference>
<evidence type="ECO:0000256" key="1">
    <source>
        <dbReference type="SAM" id="MobiDB-lite"/>
    </source>
</evidence>
<dbReference type="OrthoDB" id="6152242at2759"/>